<evidence type="ECO:0000256" key="1">
    <source>
        <dbReference type="ARBA" id="ARBA00004241"/>
    </source>
</evidence>
<evidence type="ECO:0000313" key="9">
    <source>
        <dbReference type="EMBL" id="CDD10105.1"/>
    </source>
</evidence>
<dbReference type="EMBL" id="CBGL010000023">
    <property type="protein sequence ID" value="CDD10105.1"/>
    <property type="molecule type" value="Genomic_DNA"/>
</dbReference>
<dbReference type="InterPro" id="IPR005594">
    <property type="entry name" value="YadA_C"/>
</dbReference>
<comment type="subcellular location">
    <subcellularLocation>
        <location evidence="2">Cell outer membrane</location>
    </subcellularLocation>
    <subcellularLocation>
        <location evidence="1">Cell surface</location>
    </subcellularLocation>
</comment>
<keyword evidence="7" id="KW-0998">Cell outer membrane</keyword>
<accession>R6WL52</accession>
<dbReference type="RefSeq" id="WP_021720860.1">
    <property type="nucleotide sequence ID" value="NZ_FR892816.1"/>
</dbReference>
<keyword evidence="4" id="KW-0812">Transmembrane</keyword>
<keyword evidence="5" id="KW-0732">Signal</keyword>
<keyword evidence="3" id="KW-1134">Transmembrane beta strand</keyword>
<reference evidence="9" key="1">
    <citation type="submission" date="2012-11" db="EMBL/GenBank/DDBJ databases">
        <title>Dependencies among metagenomic species, viruses, plasmids and units of genetic variation.</title>
        <authorList>
            <person name="Nielsen H.B."/>
            <person name="Almeida M."/>
            <person name="Juncker A.S."/>
            <person name="Rasmussen S."/>
            <person name="Li J."/>
            <person name="Sunagawa S."/>
            <person name="Plichta D."/>
            <person name="Gautier L."/>
            <person name="Le Chatelier E."/>
            <person name="Peletier E."/>
            <person name="Bonde I."/>
            <person name="Nielsen T."/>
            <person name="Manichanh C."/>
            <person name="Arumugam M."/>
            <person name="Batto J."/>
            <person name="Santos M.B.Q.D."/>
            <person name="Blom N."/>
            <person name="Borruel N."/>
            <person name="Burgdorf K.S."/>
            <person name="Boumezbeur F."/>
            <person name="Casellas F."/>
            <person name="Dore J."/>
            <person name="Guarner F."/>
            <person name="Hansen T."/>
            <person name="Hildebrand F."/>
            <person name="Kaas R.S."/>
            <person name="Kennedy S."/>
            <person name="Kristiansen K."/>
            <person name="Kultima J.R."/>
            <person name="Leonard P."/>
            <person name="Levenez F."/>
            <person name="Lund O."/>
            <person name="Moumen B."/>
            <person name="Le Paslier D."/>
            <person name="Pons N."/>
            <person name="Pedersen O."/>
            <person name="Prifti E."/>
            <person name="Qin J."/>
            <person name="Raes J."/>
            <person name="Tap J."/>
            <person name="Tims S."/>
            <person name="Ussery D.W."/>
            <person name="Yamada T."/>
            <person name="MetaHit consortium"/>
            <person name="Renault P."/>
            <person name="Sicheritz-Ponten T."/>
            <person name="Bork P."/>
            <person name="Wang J."/>
            <person name="Brunak S."/>
            <person name="Ehrlich S.D."/>
        </authorList>
    </citation>
    <scope>NUCLEOTIDE SEQUENCE [LARGE SCALE GENOMIC DNA]</scope>
</reference>
<keyword evidence="6" id="KW-0472">Membrane</keyword>
<dbReference type="Proteomes" id="UP000014937">
    <property type="component" value="Unassembled WGS sequence"/>
</dbReference>
<dbReference type="Pfam" id="PF03895">
    <property type="entry name" value="YadA_anchor"/>
    <property type="match status" value="1"/>
</dbReference>
<dbReference type="HOGENOM" id="CLU_246531_0_0_9"/>
<dbReference type="InterPro" id="IPR045584">
    <property type="entry name" value="Pilin-like"/>
</dbReference>
<organism evidence="9">
    <name type="scientific">Phascolarctobacterium succinatutens CAG:287</name>
    <dbReference type="NCBI Taxonomy" id="1263101"/>
    <lineage>
        <taxon>Bacteria</taxon>
        <taxon>Bacillati</taxon>
        <taxon>Bacillota</taxon>
        <taxon>Negativicutes</taxon>
        <taxon>Acidaminococcales</taxon>
        <taxon>Acidaminococcaceae</taxon>
        <taxon>Phascolarctobacterium</taxon>
    </lineage>
</organism>
<feature type="domain" description="Trimeric autotransporter adhesin YadA-like C-terminal membrane anchor" evidence="8">
    <location>
        <begin position="1420"/>
        <end position="1476"/>
    </location>
</feature>
<proteinExistence type="predicted"/>
<name>R6WL52_9FIRM</name>
<evidence type="ECO:0000256" key="4">
    <source>
        <dbReference type="ARBA" id="ARBA00022692"/>
    </source>
</evidence>
<protein>
    <recommendedName>
        <fullName evidence="8">Trimeric autotransporter adhesin YadA-like C-terminal membrane anchor domain-containing protein</fullName>
    </recommendedName>
</protein>
<evidence type="ECO:0000256" key="5">
    <source>
        <dbReference type="ARBA" id="ARBA00022729"/>
    </source>
</evidence>
<gene>
    <name evidence="9" type="ORF">BN587_01826</name>
</gene>
<comment type="caution">
    <text evidence="9">The sequence shown here is derived from an EMBL/GenBank/DDBJ whole genome shotgun (WGS) entry which is preliminary data.</text>
</comment>
<dbReference type="GO" id="GO:0009279">
    <property type="term" value="C:cell outer membrane"/>
    <property type="evidence" value="ECO:0007669"/>
    <property type="project" value="UniProtKB-SubCell"/>
</dbReference>
<dbReference type="Gene3D" id="3.30.1300.30">
    <property type="entry name" value="GSPII I/J protein-like"/>
    <property type="match status" value="1"/>
</dbReference>
<evidence type="ECO:0000256" key="2">
    <source>
        <dbReference type="ARBA" id="ARBA00004442"/>
    </source>
</evidence>
<evidence type="ECO:0000256" key="3">
    <source>
        <dbReference type="ARBA" id="ARBA00022452"/>
    </source>
</evidence>
<dbReference type="GO" id="GO:0009986">
    <property type="term" value="C:cell surface"/>
    <property type="evidence" value="ECO:0007669"/>
    <property type="project" value="UniProtKB-SubCell"/>
</dbReference>
<evidence type="ECO:0000256" key="6">
    <source>
        <dbReference type="ARBA" id="ARBA00023136"/>
    </source>
</evidence>
<evidence type="ECO:0000256" key="7">
    <source>
        <dbReference type="ARBA" id="ARBA00023237"/>
    </source>
</evidence>
<sequence>MTRKKSNVKALALAVTCAILAGGGIGLEPVYAADVTLSLTNGAITAGSVIGTINGTVGGTAIADGTITDGSLTNGKFSGTVTLTGDDIKTAIEGVDISMAKVGSDATSGTIESLVKNVGDNSNAIQAVNGQVTNLDSKVEAYNTNLNTKITEQVSTLDAKIDTKVNASDFSAYQVKNDKAVDTLKYNTQKIEFKKDNKVTSDNATYIDGITHAGDVRLANGEVRAKSIVLEEEFAGGTSAQATLTRESIVNLHGMIDGETKIKVADGSEVGGVTFNQGKVTNVVSINDNLKFESDGIYLNKGDQAKQIKFSNDGKIIIGTSSSAYDTDGFYAGGDDYTEAKAAIDGINGKIKGANGAFGVDDNGNVTTTGDIKGKDITASGKLTVDGDATVGGNLGVIGDTTLKGKLDVTGDTTLKGKLDVTGDTTLKGKLDVTGDTTVGGDLTVTKKIKGESLNIGSTGNEFIVDANGNTTVGGTLGVTGKTTLKDELQVDKTATFGIAVGSKTVIKGDQVATGRIETDATQASKIGGVTLHNGQITAEGMTINGTIDLENLKVKNELTVGTNTKITEGTLQLGTAEDNKLTAEKLANINQTIKANRVIDATSATIGGVEINGGNVTATGTVQGQTIYDGVGAKLENGKITAKEGQIGNVTISAAGEVTGVKSIEASTFKVDEDNYLNNNGITAKGGHIGGAVIDATTLTVGVTKLDGTEGITTNKLKIGDMALTGTGLNTGTNDFQVNGVTFNQGKVTAQADKGFVAGTSSFKEGSLIVDANNKLEATSGLTTEKATVNGTLDVTGKATFGTAGKQTTIDGDAVTTDTLKANKLILGASGDTTVEVNKDGSLKAAGGKFAVDKDGALKAANGAFNVAKDGKTTFTKDADNLSSINGGNIWAKATDIADNTSSELTHDYKGLHIKGNKSGQKSAFDFDTASGIGTFTGQDNSTTQINGSAIRSEKIDGTAGKLDGENLTLYKDPNNQTTMSAGKATFTGDAGEKGGKVTTINGGTISTDTLNVERINLGEDILDSNGNPHGSNLSMDKQGNFSAAGGNFKVTGGSGADKGAFTNTVGNTTLQTDNAGASMKFDNTAATGGVESKVTVEANKATVAAGEKASFVAAADNGGTATITGGTQTVTTTDKGTVFENSAHKTAFVDNGATNTIINGNEITTGKITTDQLVITGQGNADGNGGSIAFGGNGTIKSDINDGTANGQKTSFETTLDGVNTKVTNGTTTTENKVTAAGNSNTVKQDDTHKSEFNQGLTSIGGVVTNGEIKVAQKLDGATGLLTNEVTDANGSSKLEQSGTGLTYTDSANAGNVTRIDSSDVSIGSATNDKDRINLSDLGQIDDLDQEIRDNEVYKNNETAVGGINAEAAIRRGEVERLDNRISEEVTRLDGRINDVSDRVNKVGAMAAAIASLKSIGYDPQAPSEFSIGLGQYKGETGVAMGFFHYPNKNFMINVSLSTAGGETMGGIGATWRFGHKSPQKLLEEQREAQAKKELAAAEKYQAAAKLAKEAQERAEYAAKLARQAQVSADNAKAAADATQAKHFG</sequence>
<dbReference type="SUPFAM" id="SSF54523">
    <property type="entry name" value="Pili subunits"/>
    <property type="match status" value="1"/>
</dbReference>
<evidence type="ECO:0000259" key="8">
    <source>
        <dbReference type="Pfam" id="PF03895"/>
    </source>
</evidence>